<name>A0A8K0ILF8_COCNU</name>
<dbReference type="AlphaFoldDB" id="A0A8K0ILF8"/>
<dbReference type="EMBL" id="CM017881">
    <property type="protein sequence ID" value="KAG1362011.1"/>
    <property type="molecule type" value="Genomic_DNA"/>
</dbReference>
<sequence length="80" mass="8283">MGGVKEAERVGALELEVEDGMVVEARTKDGGVNLEEVVDGLTLLNQGGGMSEREVALECGGGQRWLIKLGGGSRGGNGKR</sequence>
<keyword evidence="2" id="KW-1185">Reference proteome</keyword>
<gene>
    <name evidence="1" type="ORF">COCNU_10G002300</name>
</gene>
<accession>A0A8K0ILF8</accession>
<reference evidence="1" key="2">
    <citation type="submission" date="2019-07" db="EMBL/GenBank/DDBJ databases">
        <authorList>
            <person name="Yang Y."/>
            <person name="Bocs S."/>
            <person name="Baudouin L."/>
        </authorList>
    </citation>
    <scope>NUCLEOTIDE SEQUENCE</scope>
    <source>
        <tissue evidence="1">Spear leaf of Hainan Tall coconut</tissue>
    </source>
</reference>
<dbReference type="Proteomes" id="UP000797356">
    <property type="component" value="Chromosome 10"/>
</dbReference>
<proteinExistence type="predicted"/>
<protein>
    <submittedName>
        <fullName evidence="1">Uncharacterized protein</fullName>
    </submittedName>
</protein>
<comment type="caution">
    <text evidence="1">The sequence shown here is derived from an EMBL/GenBank/DDBJ whole genome shotgun (WGS) entry which is preliminary data.</text>
</comment>
<evidence type="ECO:0000313" key="1">
    <source>
        <dbReference type="EMBL" id="KAG1362011.1"/>
    </source>
</evidence>
<organism evidence="1 2">
    <name type="scientific">Cocos nucifera</name>
    <name type="common">Coconut palm</name>
    <dbReference type="NCBI Taxonomy" id="13894"/>
    <lineage>
        <taxon>Eukaryota</taxon>
        <taxon>Viridiplantae</taxon>
        <taxon>Streptophyta</taxon>
        <taxon>Embryophyta</taxon>
        <taxon>Tracheophyta</taxon>
        <taxon>Spermatophyta</taxon>
        <taxon>Magnoliopsida</taxon>
        <taxon>Liliopsida</taxon>
        <taxon>Arecaceae</taxon>
        <taxon>Arecoideae</taxon>
        <taxon>Cocoseae</taxon>
        <taxon>Attaleinae</taxon>
        <taxon>Cocos</taxon>
    </lineage>
</organism>
<evidence type="ECO:0000313" key="2">
    <source>
        <dbReference type="Proteomes" id="UP000797356"/>
    </source>
</evidence>
<reference evidence="1" key="1">
    <citation type="journal article" date="2017" name="Gigascience">
        <title>The genome draft of coconut (Cocos nucifera).</title>
        <authorList>
            <person name="Xiao Y."/>
            <person name="Xu P."/>
            <person name="Fan H."/>
            <person name="Baudouin L."/>
            <person name="Xia W."/>
            <person name="Bocs S."/>
            <person name="Xu J."/>
            <person name="Li Q."/>
            <person name="Guo A."/>
            <person name="Zhou L."/>
            <person name="Li J."/>
            <person name="Wu Y."/>
            <person name="Ma Z."/>
            <person name="Armero A."/>
            <person name="Issali A.E."/>
            <person name="Liu N."/>
            <person name="Peng M."/>
            <person name="Yang Y."/>
        </authorList>
    </citation>
    <scope>NUCLEOTIDE SEQUENCE</scope>
    <source>
        <tissue evidence="1">Spear leaf of Hainan Tall coconut</tissue>
    </source>
</reference>